<dbReference type="InterPro" id="IPR036641">
    <property type="entry name" value="HPT_dom_sf"/>
</dbReference>
<keyword evidence="2" id="KW-0597">Phosphoprotein</keyword>
<organism evidence="4 5">
    <name type="scientific">Chromatium okenii</name>
    <dbReference type="NCBI Taxonomy" id="61644"/>
    <lineage>
        <taxon>Bacteria</taxon>
        <taxon>Pseudomonadati</taxon>
        <taxon>Pseudomonadota</taxon>
        <taxon>Gammaproteobacteria</taxon>
        <taxon>Chromatiales</taxon>
        <taxon>Chromatiaceae</taxon>
        <taxon>Chromatium</taxon>
    </lineage>
</organism>
<protein>
    <recommendedName>
        <fullName evidence="3">HPt domain-containing protein</fullName>
    </recommendedName>
</protein>
<evidence type="ECO:0000313" key="5">
    <source>
        <dbReference type="Proteomes" id="UP000239936"/>
    </source>
</evidence>
<sequence>MLHTLKGGARLTGLVAIGDLSHALETRLKAASRSRHH</sequence>
<name>A0A2S7XQF1_9GAMM</name>
<dbReference type="EMBL" id="PPGH01000035">
    <property type="protein sequence ID" value="PQJ95935.1"/>
    <property type="molecule type" value="Genomic_DNA"/>
</dbReference>
<dbReference type="AlphaFoldDB" id="A0A2S7XQF1"/>
<evidence type="ECO:0000256" key="1">
    <source>
        <dbReference type="ARBA" id="ARBA00023012"/>
    </source>
</evidence>
<feature type="modified residue" description="Phosphohistidine" evidence="2">
    <location>
        <position position="3"/>
    </location>
</feature>
<dbReference type="Gene3D" id="1.20.120.160">
    <property type="entry name" value="HPT domain"/>
    <property type="match status" value="1"/>
</dbReference>
<keyword evidence="1" id="KW-0902">Two-component regulatory system</keyword>
<keyword evidence="5" id="KW-1185">Reference proteome</keyword>
<dbReference type="GO" id="GO:0004672">
    <property type="term" value="F:protein kinase activity"/>
    <property type="evidence" value="ECO:0007669"/>
    <property type="project" value="UniProtKB-ARBA"/>
</dbReference>
<comment type="caution">
    <text evidence="4">The sequence shown here is derived from an EMBL/GenBank/DDBJ whole genome shotgun (WGS) entry which is preliminary data.</text>
</comment>
<dbReference type="SUPFAM" id="SSF47226">
    <property type="entry name" value="Histidine-containing phosphotransfer domain, HPT domain"/>
    <property type="match status" value="1"/>
</dbReference>
<accession>A0A2S7XQF1</accession>
<dbReference type="GO" id="GO:0000160">
    <property type="term" value="P:phosphorelay signal transduction system"/>
    <property type="evidence" value="ECO:0007669"/>
    <property type="project" value="UniProtKB-KW"/>
</dbReference>
<proteinExistence type="predicted"/>
<evidence type="ECO:0000256" key="2">
    <source>
        <dbReference type="PROSITE-ProRule" id="PRU00110"/>
    </source>
</evidence>
<dbReference type="Pfam" id="PF01627">
    <property type="entry name" value="Hpt"/>
    <property type="match status" value="1"/>
</dbReference>
<gene>
    <name evidence="4" type="ORF">CXB77_08660</name>
</gene>
<evidence type="ECO:0000313" key="4">
    <source>
        <dbReference type="EMBL" id="PQJ95935.1"/>
    </source>
</evidence>
<feature type="domain" description="HPt" evidence="3">
    <location>
        <begin position="1"/>
        <end position="37"/>
    </location>
</feature>
<evidence type="ECO:0000259" key="3">
    <source>
        <dbReference type="PROSITE" id="PS50894"/>
    </source>
</evidence>
<dbReference type="PROSITE" id="PS50894">
    <property type="entry name" value="HPT"/>
    <property type="match status" value="1"/>
</dbReference>
<dbReference type="InterPro" id="IPR008207">
    <property type="entry name" value="Sig_transdc_His_kin_Hpt_dom"/>
</dbReference>
<reference evidence="4 5" key="1">
    <citation type="submission" date="2018-01" db="EMBL/GenBank/DDBJ databases">
        <title>The complete genome sequence of Chromatium okenii LaCa, a purple sulfur bacterium with a turbulent life.</title>
        <authorList>
            <person name="Luedin S.M."/>
            <person name="Liechti N."/>
            <person name="Storelli N."/>
            <person name="Danza F."/>
            <person name="Wittwer M."/>
            <person name="Pothier J.F."/>
            <person name="Tonolla M.A."/>
        </authorList>
    </citation>
    <scope>NUCLEOTIDE SEQUENCE [LARGE SCALE GENOMIC DNA]</scope>
    <source>
        <strain evidence="4 5">LaCa</strain>
    </source>
</reference>
<dbReference type="Proteomes" id="UP000239936">
    <property type="component" value="Unassembled WGS sequence"/>
</dbReference>